<evidence type="ECO:0000313" key="8">
    <source>
        <dbReference type="Proteomes" id="UP001590951"/>
    </source>
</evidence>
<feature type="compositionally biased region" description="Basic and acidic residues" evidence="5">
    <location>
        <begin position="26"/>
        <end position="38"/>
    </location>
</feature>
<feature type="compositionally biased region" description="Polar residues" evidence="5">
    <location>
        <begin position="13"/>
        <end position="25"/>
    </location>
</feature>
<evidence type="ECO:0000256" key="2">
    <source>
        <dbReference type="ARBA" id="ARBA00022692"/>
    </source>
</evidence>
<dbReference type="EMBL" id="JBHFEH010000111">
    <property type="protein sequence ID" value="KAL2046609.1"/>
    <property type="molecule type" value="Genomic_DNA"/>
</dbReference>
<dbReference type="Gene3D" id="1.20.1250.20">
    <property type="entry name" value="MFS general substrate transporter like domains"/>
    <property type="match status" value="2"/>
</dbReference>
<evidence type="ECO:0000256" key="6">
    <source>
        <dbReference type="SAM" id="Phobius"/>
    </source>
</evidence>
<comment type="caution">
    <text evidence="7">The sequence shown here is derived from an EMBL/GenBank/DDBJ whole genome shotgun (WGS) entry which is preliminary data.</text>
</comment>
<reference evidence="7 8" key="1">
    <citation type="submission" date="2024-09" db="EMBL/GenBank/DDBJ databases">
        <title>Rethinking Asexuality: The Enigmatic Case of Functional Sexual Genes in Lepraria (Stereocaulaceae).</title>
        <authorList>
            <person name="Doellman M."/>
            <person name="Sun Y."/>
            <person name="Barcenas-Pena A."/>
            <person name="Lumbsch H.T."/>
            <person name="Grewe F."/>
        </authorList>
    </citation>
    <scope>NUCLEOTIDE SEQUENCE [LARGE SCALE GENOMIC DNA]</scope>
    <source>
        <strain evidence="7 8">Grewe 0041</strain>
    </source>
</reference>
<keyword evidence="3 6" id="KW-1133">Transmembrane helix</keyword>
<keyword evidence="2 6" id="KW-0812">Transmembrane</keyword>
<feature type="transmembrane region" description="Helical" evidence="6">
    <location>
        <begin position="443"/>
        <end position="471"/>
    </location>
</feature>
<dbReference type="SUPFAM" id="SSF103473">
    <property type="entry name" value="MFS general substrate transporter"/>
    <property type="match status" value="1"/>
</dbReference>
<feature type="transmembrane region" description="Helical" evidence="6">
    <location>
        <begin position="314"/>
        <end position="331"/>
    </location>
</feature>
<feature type="region of interest" description="Disordered" evidence="5">
    <location>
        <begin position="1"/>
        <end position="50"/>
    </location>
</feature>
<feature type="transmembrane region" description="Helical" evidence="6">
    <location>
        <begin position="227"/>
        <end position="249"/>
    </location>
</feature>
<dbReference type="PANTHER" id="PTHR23501">
    <property type="entry name" value="MAJOR FACILITATOR SUPERFAMILY"/>
    <property type="match status" value="1"/>
</dbReference>
<feature type="transmembrane region" description="Helical" evidence="6">
    <location>
        <begin position="557"/>
        <end position="575"/>
    </location>
</feature>
<protein>
    <submittedName>
        <fullName evidence="7">Uncharacterized protein</fullName>
    </submittedName>
</protein>
<feature type="transmembrane region" description="Helical" evidence="6">
    <location>
        <begin position="389"/>
        <end position="411"/>
    </location>
</feature>
<dbReference type="InterPro" id="IPR011701">
    <property type="entry name" value="MFS"/>
</dbReference>
<gene>
    <name evidence="7" type="ORF">ABVK25_011690</name>
</gene>
<dbReference type="Pfam" id="PF07690">
    <property type="entry name" value="MFS_1"/>
    <property type="match status" value="1"/>
</dbReference>
<name>A0ABR4APM2_9LECA</name>
<evidence type="ECO:0000256" key="3">
    <source>
        <dbReference type="ARBA" id="ARBA00022989"/>
    </source>
</evidence>
<feature type="transmembrane region" description="Helical" evidence="6">
    <location>
        <begin position="64"/>
        <end position="87"/>
    </location>
</feature>
<feature type="transmembrane region" description="Helical" evidence="6">
    <location>
        <begin position="477"/>
        <end position="503"/>
    </location>
</feature>
<evidence type="ECO:0000256" key="4">
    <source>
        <dbReference type="ARBA" id="ARBA00023136"/>
    </source>
</evidence>
<comment type="subcellular location">
    <subcellularLocation>
        <location evidence="1">Membrane</location>
        <topology evidence="1">Multi-pass membrane protein</topology>
    </subcellularLocation>
</comment>
<keyword evidence="8" id="KW-1185">Reference proteome</keyword>
<keyword evidence="4 6" id="KW-0472">Membrane</keyword>
<feature type="transmembrane region" description="Helical" evidence="6">
    <location>
        <begin position="351"/>
        <end position="368"/>
    </location>
</feature>
<feature type="transmembrane region" description="Helical" evidence="6">
    <location>
        <begin position="282"/>
        <end position="302"/>
    </location>
</feature>
<evidence type="ECO:0000256" key="1">
    <source>
        <dbReference type="ARBA" id="ARBA00004141"/>
    </source>
</evidence>
<evidence type="ECO:0000256" key="5">
    <source>
        <dbReference type="SAM" id="MobiDB-lite"/>
    </source>
</evidence>
<organism evidence="7 8">
    <name type="scientific">Lepraria finkii</name>
    <dbReference type="NCBI Taxonomy" id="1340010"/>
    <lineage>
        <taxon>Eukaryota</taxon>
        <taxon>Fungi</taxon>
        <taxon>Dikarya</taxon>
        <taxon>Ascomycota</taxon>
        <taxon>Pezizomycotina</taxon>
        <taxon>Lecanoromycetes</taxon>
        <taxon>OSLEUM clade</taxon>
        <taxon>Lecanoromycetidae</taxon>
        <taxon>Lecanorales</taxon>
        <taxon>Lecanorineae</taxon>
        <taxon>Stereocaulaceae</taxon>
        <taxon>Lepraria</taxon>
    </lineage>
</organism>
<proteinExistence type="predicted"/>
<feature type="transmembrane region" description="Helical" evidence="6">
    <location>
        <begin position="417"/>
        <end position="436"/>
    </location>
</feature>
<dbReference type="PANTHER" id="PTHR23501:SF107">
    <property type="entry name" value="TRANSPORTER, PUTATIVE (AFU_ORTHOLOGUE AFUA_7G04730)-RELATED"/>
    <property type="match status" value="1"/>
</dbReference>
<evidence type="ECO:0000313" key="7">
    <source>
        <dbReference type="EMBL" id="KAL2046609.1"/>
    </source>
</evidence>
<sequence length="591" mass="65103">MTFTKPWVKGHTQESPRPQPASSYESSDHDEKAPHDLRTSSSSNEEVVNKEVQEGVQKAEAVTALWTTGSLVIAYLLIFLVFFVNSLQQQITQNLTPYVTSSFSKHALIPITQVVSSLISGVTKLPLAKLIDVWGRPQGFAVTVGLTTMGLVMMAGCNNVQTYAAAQVFYWVGFNGMSYVLDVFMADTSSIRNRALVFAFSTCPYIATTFAGPSAAQRFYQHSTWRWAFGAFTIITPAICLPLIVLFGMKQRQAKKEGLVQPRNSGRTWTQSLIFYYHEFDLLGLLILVAGFTLFLLPFGIASYQSSKWSTPSIITMIILGGCLLLSFPFYEKYISRQSFVPFSLLTDRTVIGACLTAATLFVSFYCWDQYFTSYLQVVHNLSISNAGYVANIYSIGSAFWSVVVAVLIRLTNRFKWLGLSAIPLMLLGVGLLIHFRDPASPICYVIMCQIFIAFAGGTLVITQEIAIMAAASHKDVAVVLALLSVFTGVGQAVGLSISGAIWTNTLLKYLELYLPEGSKAQAATIYASLTTQLEYAVGSPERDAIVRAYGVAQRRLCIAATVVPILAFVWVGMWRDINVKNVKQVKGRVL</sequence>
<dbReference type="InterPro" id="IPR036259">
    <property type="entry name" value="MFS_trans_sf"/>
</dbReference>
<dbReference type="Proteomes" id="UP001590951">
    <property type="component" value="Unassembled WGS sequence"/>
</dbReference>
<accession>A0ABR4APM2</accession>